<dbReference type="EMBL" id="CP159373">
    <property type="protein sequence ID" value="XCN75426.1"/>
    <property type="molecule type" value="Genomic_DNA"/>
</dbReference>
<organism evidence="3">
    <name type="scientific">Candidatus Electrothrix aestuarii</name>
    <dbReference type="NCBI Taxonomy" id="3062594"/>
    <lineage>
        <taxon>Bacteria</taxon>
        <taxon>Pseudomonadati</taxon>
        <taxon>Thermodesulfobacteriota</taxon>
        <taxon>Desulfobulbia</taxon>
        <taxon>Desulfobulbales</taxon>
        <taxon>Desulfobulbaceae</taxon>
        <taxon>Candidatus Electrothrix</taxon>
    </lineage>
</organism>
<proteinExistence type="predicted"/>
<accession>A0AAU8M317</accession>
<evidence type="ECO:0000256" key="1">
    <source>
        <dbReference type="SAM" id="MobiDB-lite"/>
    </source>
</evidence>
<evidence type="ECO:0000259" key="2">
    <source>
        <dbReference type="Pfam" id="PF07603"/>
    </source>
</evidence>
<dbReference type="AlphaFoldDB" id="A0AAU8M317"/>
<protein>
    <submittedName>
        <fullName evidence="3">DUF1566 domain-containing protein</fullName>
    </submittedName>
</protein>
<name>A0AAU8M317_9BACT</name>
<evidence type="ECO:0000313" key="3">
    <source>
        <dbReference type="EMBL" id="XCN75426.1"/>
    </source>
</evidence>
<feature type="region of interest" description="Disordered" evidence="1">
    <location>
        <begin position="1"/>
        <end position="24"/>
    </location>
</feature>
<gene>
    <name evidence="3" type="ORF">Q3M24_09495</name>
</gene>
<dbReference type="Pfam" id="PF07603">
    <property type="entry name" value="Lcl_C"/>
    <property type="match status" value="1"/>
</dbReference>
<feature type="domain" description="Lcl C-terminal" evidence="2">
    <location>
        <begin position="17"/>
        <end position="74"/>
    </location>
</feature>
<reference evidence="3" key="2">
    <citation type="submission" date="2024-06" db="EMBL/GenBank/DDBJ databases">
        <authorList>
            <person name="Plum-Jensen L.E."/>
            <person name="Schramm A."/>
            <person name="Marshall I.P.G."/>
        </authorList>
    </citation>
    <scope>NUCLEOTIDE SEQUENCE</scope>
    <source>
        <strain evidence="3">Rat1</strain>
    </source>
</reference>
<sequence length="77" mass="8431">MQQGGEDKKTGRCNEGSERPTINQRAFPNAEAFYVVWSGSPYANISVSAWGVSFYGGSSYLDSRYGFNAVRLVRGGQ</sequence>
<reference evidence="3" key="1">
    <citation type="journal article" date="2024" name="Syst. Appl. Microbiol.">
        <title>First single-strain enrichments of Electrothrix cable bacteria, description of E. aestuarii sp. nov. and E. rattekaaiensis sp. nov., and proposal of a cable bacteria taxonomy following the rules of the SeqCode.</title>
        <authorList>
            <person name="Plum-Jensen L.E."/>
            <person name="Schramm A."/>
            <person name="Marshall I.P.G."/>
        </authorList>
    </citation>
    <scope>NUCLEOTIDE SEQUENCE</scope>
    <source>
        <strain evidence="3">Rat1</strain>
    </source>
</reference>
<feature type="compositionally biased region" description="Basic and acidic residues" evidence="1">
    <location>
        <begin position="1"/>
        <end position="18"/>
    </location>
</feature>
<dbReference type="InterPro" id="IPR011460">
    <property type="entry name" value="Lcl_C"/>
</dbReference>
<dbReference type="KEGG" id="eaj:Q3M24_09495"/>